<dbReference type="NCBIfam" id="TIGR02734">
    <property type="entry name" value="crtI_fam"/>
    <property type="match status" value="1"/>
</dbReference>
<dbReference type="EMBL" id="LGRX02008779">
    <property type="protein sequence ID" value="KAK3272816.1"/>
    <property type="molecule type" value="Genomic_DNA"/>
</dbReference>
<evidence type="ECO:0000313" key="7">
    <source>
        <dbReference type="Proteomes" id="UP001190700"/>
    </source>
</evidence>
<dbReference type="GO" id="GO:0016491">
    <property type="term" value="F:oxidoreductase activity"/>
    <property type="evidence" value="ECO:0007669"/>
    <property type="project" value="UniProtKB-KW"/>
</dbReference>
<dbReference type="PANTHER" id="PTHR43734">
    <property type="entry name" value="PHYTOENE DESATURASE"/>
    <property type="match status" value="1"/>
</dbReference>
<dbReference type="Proteomes" id="UP001190700">
    <property type="component" value="Unassembled WGS sequence"/>
</dbReference>
<accession>A0AAE0G757</accession>
<dbReference type="Gene3D" id="3.50.50.60">
    <property type="entry name" value="FAD/NAD(P)-binding domain"/>
    <property type="match status" value="2"/>
</dbReference>
<dbReference type="GO" id="GO:0016117">
    <property type="term" value="P:carotenoid biosynthetic process"/>
    <property type="evidence" value="ECO:0007669"/>
    <property type="project" value="UniProtKB-KW"/>
</dbReference>
<evidence type="ECO:0000256" key="4">
    <source>
        <dbReference type="SAM" id="MobiDB-lite"/>
    </source>
</evidence>
<comment type="caution">
    <text evidence="6">The sequence shown here is derived from an EMBL/GenBank/DDBJ whole genome shotgun (WGS) entry which is preliminary data.</text>
</comment>
<dbReference type="PANTHER" id="PTHR43734:SF1">
    <property type="entry name" value="PHYTOENE DESATURASE"/>
    <property type="match status" value="1"/>
</dbReference>
<dbReference type="Pfam" id="PF01593">
    <property type="entry name" value="Amino_oxidase"/>
    <property type="match status" value="1"/>
</dbReference>
<feature type="compositionally biased region" description="Basic residues" evidence="4">
    <location>
        <begin position="27"/>
        <end position="37"/>
    </location>
</feature>
<reference evidence="6 7" key="1">
    <citation type="journal article" date="2015" name="Genome Biol. Evol.">
        <title>Comparative Genomics of a Bacterivorous Green Alga Reveals Evolutionary Causalities and Consequences of Phago-Mixotrophic Mode of Nutrition.</title>
        <authorList>
            <person name="Burns J.A."/>
            <person name="Paasch A."/>
            <person name="Narechania A."/>
            <person name="Kim E."/>
        </authorList>
    </citation>
    <scope>NUCLEOTIDE SEQUENCE [LARGE SCALE GENOMIC DNA]</scope>
    <source>
        <strain evidence="6 7">PLY_AMNH</strain>
    </source>
</reference>
<dbReference type="InterPro" id="IPR002937">
    <property type="entry name" value="Amino_oxidase"/>
</dbReference>
<feature type="domain" description="Amine oxidase" evidence="5">
    <location>
        <begin position="63"/>
        <end position="545"/>
    </location>
</feature>
<evidence type="ECO:0000256" key="1">
    <source>
        <dbReference type="ARBA" id="ARBA00004829"/>
    </source>
</evidence>
<keyword evidence="2" id="KW-0125">Carotenoid biosynthesis</keyword>
<keyword evidence="3" id="KW-0560">Oxidoreductase</keyword>
<dbReference type="SUPFAM" id="SSF51905">
    <property type="entry name" value="FAD/NAD(P)-binding domain"/>
    <property type="match status" value="1"/>
</dbReference>
<dbReference type="InterPro" id="IPR036188">
    <property type="entry name" value="FAD/NAD-bd_sf"/>
</dbReference>
<comment type="pathway">
    <text evidence="1">Carotenoid biosynthesis.</text>
</comment>
<organism evidence="6 7">
    <name type="scientific">Cymbomonas tetramitiformis</name>
    <dbReference type="NCBI Taxonomy" id="36881"/>
    <lineage>
        <taxon>Eukaryota</taxon>
        <taxon>Viridiplantae</taxon>
        <taxon>Chlorophyta</taxon>
        <taxon>Pyramimonadophyceae</taxon>
        <taxon>Pyramimonadales</taxon>
        <taxon>Pyramimonadaceae</taxon>
        <taxon>Cymbomonas</taxon>
    </lineage>
</organism>
<feature type="region of interest" description="Disordered" evidence="4">
    <location>
        <begin position="17"/>
        <end position="37"/>
    </location>
</feature>
<protein>
    <recommendedName>
        <fullName evidence="5">Amine oxidase domain-containing protein</fullName>
    </recommendedName>
</protein>
<evidence type="ECO:0000259" key="5">
    <source>
        <dbReference type="Pfam" id="PF01593"/>
    </source>
</evidence>
<keyword evidence="7" id="KW-1185">Reference proteome</keyword>
<evidence type="ECO:0000256" key="3">
    <source>
        <dbReference type="ARBA" id="ARBA00023002"/>
    </source>
</evidence>
<name>A0AAE0G757_9CHLO</name>
<evidence type="ECO:0000256" key="2">
    <source>
        <dbReference type="ARBA" id="ARBA00022746"/>
    </source>
</evidence>
<gene>
    <name evidence="6" type="ORF">CYMTET_18908</name>
</gene>
<evidence type="ECO:0000313" key="6">
    <source>
        <dbReference type="EMBL" id="KAK3272816.1"/>
    </source>
</evidence>
<proteinExistence type="predicted"/>
<dbReference type="AlphaFoldDB" id="A0AAE0G757"/>
<sequence length="573" mass="64125">MHSPTYAGTRAYTAQVKPRISHDKVRSSSRHARSHLPRRQLDGGSLAALNGKCGAVQARRERSLNNHHDRTKLLEKNSFVGGRAQSEFRDEAPGYRWDTGPSLLLFPDRYRDAFTALGAKMEDYIQIKRVEPAAYRAHYGDKTHFDLVYDIEKMRQQVEELEEGAGGKFIQWLGKARASLDLGVKAFIEKDSQSALDFVNLARVGPLALAVNPLELLLSQFWQMSQYFKNEKLKALFSFQELYVGLTPYNAPGVFSLLAATELTDGVWYPIGGFQKVRDAFLSLAESNGVNLRMNTSVAKILTEQGEDGKKVTGVKLADGEELLADLVVANVDLPCVFDEMLDGEEMEQEAARLDKMDYSCSVIAFNWAIDGEIPELLHHNVFLGNDFKASWNRATQPSDLDAPFQPNFYTHNPTYTDPSAAPEGCNSVMVLLPIGNLQEQRDAAKKNKKEMPTREEMVNAGREAILRRFEEQGYGDIRSKIKHEFVYDPEEWRSMYNIKHGAVFGLSHGLLQLACFRPPTKTDIPLFPETPTVQGLHYVGASTRPGNGVPLVLMGVEVTYQNIMAEAKVKSA</sequence>
<dbReference type="InterPro" id="IPR014105">
    <property type="entry name" value="Carotenoid/retinoid_OxRdtase"/>
</dbReference>